<dbReference type="Proteomes" id="UP001454036">
    <property type="component" value="Unassembled WGS sequence"/>
</dbReference>
<name>A0AAV3QTH8_LITER</name>
<dbReference type="PANTHER" id="PTHR33116">
    <property type="entry name" value="REVERSE TRANSCRIPTASE ZINC-BINDING DOMAIN-CONTAINING PROTEIN-RELATED-RELATED"/>
    <property type="match status" value="1"/>
</dbReference>
<dbReference type="AlphaFoldDB" id="A0AAV3QTH8"/>
<sequence>MITTKANGTRDGVIDHNHNNNGVRNLVQQVGRENLQPANDITEEHSTIARGLEGMVTGAYTRGMGNSELIDLGFMGHPFTWWNRRDGEHVDLDEAWGEDEKYWCARAKEKYLKEGDKNTIFSHASAMMRRRRNLLLGLDDDRGVWQDGSAKVEEIVLRHFDSIFCANDDSNPEVTTYTLNRQVSEEMNQQLTRVVTSEEVKRVVFEMPADKSPSPDGMTEAEERKAITESTKVRRILNDYERASGQKVNVGKCVVSFSSKTGREARQHILVALNMNKVRDQGKYLGRPAQIGRTKKDVFRYIQTRVEGRVLGWKGKLLSQAGKEVIISRLG</sequence>
<gene>
    <name evidence="2" type="ORF">LIER_22291</name>
</gene>
<evidence type="ECO:0000313" key="3">
    <source>
        <dbReference type="Proteomes" id="UP001454036"/>
    </source>
</evidence>
<evidence type="ECO:0000313" key="2">
    <source>
        <dbReference type="EMBL" id="GAA0167335.1"/>
    </source>
</evidence>
<keyword evidence="3" id="KW-1185">Reference proteome</keyword>
<feature type="region of interest" description="Disordered" evidence="1">
    <location>
        <begin position="1"/>
        <end position="21"/>
    </location>
</feature>
<evidence type="ECO:0000256" key="1">
    <source>
        <dbReference type="SAM" id="MobiDB-lite"/>
    </source>
</evidence>
<protein>
    <submittedName>
        <fullName evidence="2">Uncharacterized protein</fullName>
    </submittedName>
</protein>
<dbReference type="EMBL" id="BAABME010006051">
    <property type="protein sequence ID" value="GAA0167335.1"/>
    <property type="molecule type" value="Genomic_DNA"/>
</dbReference>
<organism evidence="2 3">
    <name type="scientific">Lithospermum erythrorhizon</name>
    <name type="common">Purple gromwell</name>
    <name type="synonym">Lithospermum officinale var. erythrorhizon</name>
    <dbReference type="NCBI Taxonomy" id="34254"/>
    <lineage>
        <taxon>Eukaryota</taxon>
        <taxon>Viridiplantae</taxon>
        <taxon>Streptophyta</taxon>
        <taxon>Embryophyta</taxon>
        <taxon>Tracheophyta</taxon>
        <taxon>Spermatophyta</taxon>
        <taxon>Magnoliopsida</taxon>
        <taxon>eudicotyledons</taxon>
        <taxon>Gunneridae</taxon>
        <taxon>Pentapetalae</taxon>
        <taxon>asterids</taxon>
        <taxon>lamiids</taxon>
        <taxon>Boraginales</taxon>
        <taxon>Boraginaceae</taxon>
        <taxon>Boraginoideae</taxon>
        <taxon>Lithospermeae</taxon>
        <taxon>Lithospermum</taxon>
    </lineage>
</organism>
<reference evidence="2 3" key="1">
    <citation type="submission" date="2024-01" db="EMBL/GenBank/DDBJ databases">
        <title>The complete chloroplast genome sequence of Lithospermum erythrorhizon: insights into the phylogenetic relationship among Boraginaceae species and the maternal lineages of purple gromwells.</title>
        <authorList>
            <person name="Okada T."/>
            <person name="Watanabe K."/>
        </authorList>
    </citation>
    <scope>NUCLEOTIDE SEQUENCE [LARGE SCALE GENOMIC DNA]</scope>
</reference>
<accession>A0AAV3QTH8</accession>
<dbReference type="PANTHER" id="PTHR33116:SF86">
    <property type="entry name" value="REVERSE TRANSCRIPTASE DOMAIN-CONTAINING PROTEIN"/>
    <property type="match status" value="1"/>
</dbReference>
<proteinExistence type="predicted"/>
<comment type="caution">
    <text evidence="2">The sequence shown here is derived from an EMBL/GenBank/DDBJ whole genome shotgun (WGS) entry which is preliminary data.</text>
</comment>